<feature type="domain" description="Aminotransferase class I/classII large" evidence="6">
    <location>
        <begin position="77"/>
        <end position="393"/>
    </location>
</feature>
<dbReference type="Proteomes" id="UP000609531">
    <property type="component" value="Unassembled WGS sequence"/>
</dbReference>
<keyword evidence="7" id="KW-0032">Aminotransferase</keyword>
<keyword evidence="3" id="KW-0663">Pyridoxal phosphate</keyword>
<gene>
    <name evidence="7" type="ORF">JCR33_13890</name>
</gene>
<evidence type="ECO:0000256" key="4">
    <source>
        <dbReference type="ARBA" id="ARBA00023239"/>
    </source>
</evidence>
<protein>
    <recommendedName>
        <fullName evidence="2">cysteine-S-conjugate beta-lyase</fullName>
        <ecNumber evidence="2">4.4.1.13</ecNumber>
    </recommendedName>
</protein>
<dbReference type="InterPro" id="IPR015421">
    <property type="entry name" value="PyrdxlP-dep_Trfase_major"/>
</dbReference>
<reference evidence="7" key="1">
    <citation type="submission" date="2020-12" db="EMBL/GenBank/DDBJ databases">
        <title>Bacterial taxonomy.</title>
        <authorList>
            <person name="Pan X."/>
        </authorList>
    </citation>
    <scope>NUCLEOTIDE SEQUENCE</scope>
    <source>
        <strain evidence="7">B2012</strain>
    </source>
</reference>
<dbReference type="Pfam" id="PF00155">
    <property type="entry name" value="Aminotran_1_2"/>
    <property type="match status" value="1"/>
</dbReference>
<keyword evidence="4" id="KW-0456">Lyase</keyword>
<dbReference type="SUPFAM" id="SSF53383">
    <property type="entry name" value="PLP-dependent transferases"/>
    <property type="match status" value="1"/>
</dbReference>
<proteinExistence type="inferred from homology"/>
<evidence type="ECO:0000313" key="7">
    <source>
        <dbReference type="EMBL" id="MBJ3776793.1"/>
    </source>
</evidence>
<dbReference type="InterPro" id="IPR015424">
    <property type="entry name" value="PyrdxlP-dep_Trfase"/>
</dbReference>
<accession>A0A934IHY0</accession>
<dbReference type="InterPro" id="IPR015422">
    <property type="entry name" value="PyrdxlP-dep_Trfase_small"/>
</dbReference>
<dbReference type="InterPro" id="IPR004839">
    <property type="entry name" value="Aminotransferase_I/II_large"/>
</dbReference>
<dbReference type="PANTHER" id="PTHR43525:SF1">
    <property type="entry name" value="PROTEIN MALY"/>
    <property type="match status" value="1"/>
</dbReference>
<evidence type="ECO:0000256" key="2">
    <source>
        <dbReference type="ARBA" id="ARBA00012224"/>
    </source>
</evidence>
<dbReference type="InterPro" id="IPR051798">
    <property type="entry name" value="Class-II_PLP-Dep_Aminotrans"/>
</dbReference>
<dbReference type="CDD" id="cd00609">
    <property type="entry name" value="AAT_like"/>
    <property type="match status" value="1"/>
</dbReference>
<evidence type="ECO:0000256" key="3">
    <source>
        <dbReference type="ARBA" id="ARBA00022898"/>
    </source>
</evidence>
<dbReference type="GO" id="GO:0030170">
    <property type="term" value="F:pyridoxal phosphate binding"/>
    <property type="evidence" value="ECO:0007669"/>
    <property type="project" value="InterPro"/>
</dbReference>
<dbReference type="RefSeq" id="WP_198882699.1">
    <property type="nucleotide sequence ID" value="NZ_JAEKJA010000011.1"/>
</dbReference>
<sequence>MTSERDAHALATTDFDLDLSEDQLRTRRNVKWSQYPADVLPAFVAEMDFAVAPPIQAALERVLRQQDYGYPKRDTERPEYTISESFAARMQRLYGWTIAAEEVQPLADLVQAKFAAITAFSDPGDGVIVQVPAYSPFFDAVETPGRVLKAMRMVDDGTGYVPDLDALRRLAPEASILTICNPHNPTGRAFTKDELLAMAQVAIEHDLVIVSDEIHSDLTYEPFKHIPIASLSPEIAARTVTINSPTKSFNIPGLRAAVMHFGTMALKERFFARVPRKLLGQVGVFGIEAANAAWREGTPWLLAVKAALADRRARVVAALAGEPGLKLYAPEATYMAWLDCSGLRLNVPAQQFFVEEAKVGFSGGSAFDPDAGSTFVRVNFATSAEILDRILDRTLTATRKLTTAGHES</sequence>
<dbReference type="Gene3D" id="3.40.640.10">
    <property type="entry name" value="Type I PLP-dependent aspartate aminotransferase-like (Major domain)"/>
    <property type="match status" value="1"/>
</dbReference>
<evidence type="ECO:0000313" key="8">
    <source>
        <dbReference type="Proteomes" id="UP000609531"/>
    </source>
</evidence>
<dbReference type="EC" id="4.4.1.13" evidence="2"/>
<keyword evidence="7" id="KW-0808">Transferase</keyword>
<evidence type="ECO:0000259" key="6">
    <source>
        <dbReference type="Pfam" id="PF00155"/>
    </source>
</evidence>
<dbReference type="GO" id="GO:0008483">
    <property type="term" value="F:transaminase activity"/>
    <property type="evidence" value="ECO:0007669"/>
    <property type="project" value="UniProtKB-KW"/>
</dbReference>
<dbReference type="PANTHER" id="PTHR43525">
    <property type="entry name" value="PROTEIN MALY"/>
    <property type="match status" value="1"/>
</dbReference>
<dbReference type="EMBL" id="JAEKJA010000011">
    <property type="protein sequence ID" value="MBJ3776793.1"/>
    <property type="molecule type" value="Genomic_DNA"/>
</dbReference>
<evidence type="ECO:0000256" key="5">
    <source>
        <dbReference type="ARBA" id="ARBA00037974"/>
    </source>
</evidence>
<comment type="cofactor">
    <cofactor evidence="1">
        <name>pyridoxal 5'-phosphate</name>
        <dbReference type="ChEBI" id="CHEBI:597326"/>
    </cofactor>
</comment>
<organism evidence="7 8">
    <name type="scientific">Acuticoccus mangrovi</name>
    <dbReference type="NCBI Taxonomy" id="2796142"/>
    <lineage>
        <taxon>Bacteria</taxon>
        <taxon>Pseudomonadati</taxon>
        <taxon>Pseudomonadota</taxon>
        <taxon>Alphaproteobacteria</taxon>
        <taxon>Hyphomicrobiales</taxon>
        <taxon>Amorphaceae</taxon>
        <taxon>Acuticoccus</taxon>
    </lineage>
</organism>
<evidence type="ECO:0000256" key="1">
    <source>
        <dbReference type="ARBA" id="ARBA00001933"/>
    </source>
</evidence>
<name>A0A934IHY0_9HYPH</name>
<keyword evidence="8" id="KW-1185">Reference proteome</keyword>
<dbReference type="Gene3D" id="3.90.1150.10">
    <property type="entry name" value="Aspartate Aminotransferase, domain 1"/>
    <property type="match status" value="1"/>
</dbReference>
<comment type="caution">
    <text evidence="7">The sequence shown here is derived from an EMBL/GenBank/DDBJ whole genome shotgun (WGS) entry which is preliminary data.</text>
</comment>
<dbReference type="GO" id="GO:0047804">
    <property type="term" value="F:cysteine-S-conjugate beta-lyase activity"/>
    <property type="evidence" value="ECO:0007669"/>
    <property type="project" value="UniProtKB-EC"/>
</dbReference>
<comment type="similarity">
    <text evidence="5">Belongs to the class-II pyridoxal-phosphate-dependent aminotransferase family. MalY/PatB cystathionine beta-lyase subfamily.</text>
</comment>
<dbReference type="AlphaFoldDB" id="A0A934IHY0"/>